<protein>
    <submittedName>
        <fullName evidence="3">Uncharacterized conserved protein</fullName>
    </submittedName>
</protein>
<feature type="transmembrane region" description="Helical" evidence="1">
    <location>
        <begin position="36"/>
        <end position="54"/>
    </location>
</feature>
<dbReference type="PANTHER" id="PTHR30336">
    <property type="entry name" value="INNER MEMBRANE PROTEIN, PROBABLE PERMEASE"/>
    <property type="match status" value="1"/>
</dbReference>
<dbReference type="OrthoDB" id="9782395at2"/>
<dbReference type="HOGENOM" id="CLU_051474_2_2_9"/>
<dbReference type="KEGG" id="rch:RUM_21710"/>
<dbReference type="RefSeq" id="WP_015559092.1">
    <property type="nucleotide sequence ID" value="NC_021039.1"/>
</dbReference>
<keyword evidence="4" id="KW-1185">Reference proteome</keyword>
<dbReference type="BioCyc" id="RCHA213810:RUM_RS10535-MONOMER"/>
<dbReference type="STRING" id="213810.RUM_21710"/>
<dbReference type="GeneID" id="83156826"/>
<organism evidence="3 4">
    <name type="scientific">Ruminococcus champanellensis (strain DSM 18848 / JCM 17042 / KCTC 15320 / 18P13)</name>
    <dbReference type="NCBI Taxonomy" id="213810"/>
    <lineage>
        <taxon>Bacteria</taxon>
        <taxon>Bacillati</taxon>
        <taxon>Bacillota</taxon>
        <taxon>Clostridia</taxon>
        <taxon>Eubacteriales</taxon>
        <taxon>Oscillospiraceae</taxon>
        <taxon>Ruminococcus</taxon>
    </lineage>
</organism>
<evidence type="ECO:0000313" key="4">
    <source>
        <dbReference type="Proteomes" id="UP000007054"/>
    </source>
</evidence>
<keyword evidence="1" id="KW-0812">Transmembrane</keyword>
<feature type="transmembrane region" description="Helical" evidence="1">
    <location>
        <begin position="74"/>
        <end position="97"/>
    </location>
</feature>
<dbReference type="PATRIC" id="fig|213810.4.peg.2059"/>
<feature type="transmembrane region" description="Helical" evidence="1">
    <location>
        <begin position="12"/>
        <end position="30"/>
    </location>
</feature>
<dbReference type="Gene3D" id="3.40.50.620">
    <property type="entry name" value="HUPs"/>
    <property type="match status" value="1"/>
</dbReference>
<feature type="domain" description="DUF218" evidence="2">
    <location>
        <begin position="105"/>
        <end position="249"/>
    </location>
</feature>
<dbReference type="GO" id="GO:0005886">
    <property type="term" value="C:plasma membrane"/>
    <property type="evidence" value="ECO:0007669"/>
    <property type="project" value="TreeGrafter"/>
</dbReference>
<name>D4LEZ1_RUMC1</name>
<dbReference type="InterPro" id="IPR051599">
    <property type="entry name" value="Cell_Envelope_Assoc"/>
</dbReference>
<gene>
    <name evidence="3" type="ordered locus">RUM_21710</name>
</gene>
<dbReference type="EMBL" id="FP929052">
    <property type="protein sequence ID" value="CBL18186.1"/>
    <property type="molecule type" value="Genomic_DNA"/>
</dbReference>
<dbReference type="PANTHER" id="PTHR30336:SF4">
    <property type="entry name" value="ENVELOPE BIOGENESIS FACTOR ELYC"/>
    <property type="match status" value="1"/>
</dbReference>
<accession>D4LEZ1</accession>
<keyword evidence="1" id="KW-1133">Transmembrane helix</keyword>
<dbReference type="Pfam" id="PF02698">
    <property type="entry name" value="DUF218"/>
    <property type="match status" value="1"/>
</dbReference>
<dbReference type="GO" id="GO:0043164">
    <property type="term" value="P:Gram-negative-bacterium-type cell wall biogenesis"/>
    <property type="evidence" value="ECO:0007669"/>
    <property type="project" value="TreeGrafter"/>
</dbReference>
<reference evidence="3" key="2">
    <citation type="submission" date="2010-03" db="EMBL/GenBank/DDBJ databases">
        <authorList>
            <person name="Pajon A."/>
        </authorList>
    </citation>
    <scope>NUCLEOTIDE SEQUENCE</scope>
    <source>
        <strain evidence="3">Type strain: 18P13</strain>
    </source>
</reference>
<keyword evidence="1" id="KW-0472">Membrane</keyword>
<dbReference type="CDD" id="cd06259">
    <property type="entry name" value="YdcF-like"/>
    <property type="match status" value="1"/>
</dbReference>
<sequence>MRSILIERILPALLLCGALVFLLPMFARIINAGNLLGLGLCLGGFLLWCFKTPLHQWYIAHGEQLWFRITSRTVLGLCLLGVLLAVGLTGGMLYGAYGKRTQNADVAIVLGCKVNGTRPSIMLQQRLDAAYAYWTEHPDCLLVVSGGKGSNEDISEAACMYQYLTEKGVPADRILQEDRSTSTRENLRFSKELLAERGCMPKEIALVTNEFHQLRASMIAKDCGWTVSSIPAHTQPWLIPTYWVREWLGILHHTLLGTE</sequence>
<dbReference type="InterPro" id="IPR014729">
    <property type="entry name" value="Rossmann-like_a/b/a_fold"/>
</dbReference>
<reference evidence="3" key="1">
    <citation type="submission" date="2010-03" db="EMBL/GenBank/DDBJ databases">
        <title>The genome sequence of Ruminococcus sp. 18P13.</title>
        <authorList>
            <consortium name="metaHIT consortium -- http://www.metahit.eu/"/>
            <person name="Pajon A."/>
            <person name="Turner K."/>
            <person name="Parkhill J."/>
            <person name="Bernalier A."/>
        </authorList>
    </citation>
    <scope>NUCLEOTIDE SEQUENCE [LARGE SCALE GENOMIC DNA]</scope>
    <source>
        <strain evidence="3">Type strain: 18P13</strain>
    </source>
</reference>
<proteinExistence type="predicted"/>
<evidence type="ECO:0000259" key="2">
    <source>
        <dbReference type="Pfam" id="PF02698"/>
    </source>
</evidence>
<dbReference type="GO" id="GO:0000270">
    <property type="term" value="P:peptidoglycan metabolic process"/>
    <property type="evidence" value="ECO:0007669"/>
    <property type="project" value="TreeGrafter"/>
</dbReference>
<evidence type="ECO:0000256" key="1">
    <source>
        <dbReference type="SAM" id="Phobius"/>
    </source>
</evidence>
<dbReference type="InterPro" id="IPR003848">
    <property type="entry name" value="DUF218"/>
</dbReference>
<dbReference type="Proteomes" id="UP000007054">
    <property type="component" value="Chromosome"/>
</dbReference>
<dbReference type="AlphaFoldDB" id="D4LEZ1"/>
<evidence type="ECO:0000313" key="3">
    <source>
        <dbReference type="EMBL" id="CBL18186.1"/>
    </source>
</evidence>